<comment type="subcellular location">
    <subcellularLocation>
        <location evidence="6">Cell membrane</location>
        <topology evidence="6">Multi-pass membrane protein</topology>
    </subcellularLocation>
    <subcellularLocation>
        <location evidence="1">Membrane</location>
        <topology evidence="1">Multi-pass membrane protein</topology>
    </subcellularLocation>
</comment>
<dbReference type="RefSeq" id="WP_014908749.1">
    <property type="nucleotide sequence ID" value="NZ_JAYMRS010000001.1"/>
</dbReference>
<dbReference type="Proteomes" id="UP001585053">
    <property type="component" value="Unassembled WGS sequence"/>
</dbReference>
<dbReference type="InterPro" id="IPR000412">
    <property type="entry name" value="ABC_2_transport"/>
</dbReference>
<gene>
    <name evidence="8" type="ORF">VSQ78_02150</name>
</gene>
<evidence type="ECO:0000259" key="7">
    <source>
        <dbReference type="PROSITE" id="PS51012"/>
    </source>
</evidence>
<evidence type="ECO:0000313" key="9">
    <source>
        <dbReference type="Proteomes" id="UP001585053"/>
    </source>
</evidence>
<keyword evidence="2 6" id="KW-0812">Transmembrane</keyword>
<proteinExistence type="inferred from homology"/>
<evidence type="ECO:0000256" key="2">
    <source>
        <dbReference type="ARBA" id="ARBA00022692"/>
    </source>
</evidence>
<dbReference type="PANTHER" id="PTHR43229">
    <property type="entry name" value="NODULATION PROTEIN J"/>
    <property type="match status" value="1"/>
</dbReference>
<feature type="transmembrane region" description="Helical" evidence="6">
    <location>
        <begin position="75"/>
        <end position="98"/>
    </location>
</feature>
<evidence type="ECO:0000256" key="3">
    <source>
        <dbReference type="ARBA" id="ARBA00022989"/>
    </source>
</evidence>
<dbReference type="PANTHER" id="PTHR43229:SF2">
    <property type="entry name" value="NODULATION PROTEIN J"/>
    <property type="match status" value="1"/>
</dbReference>
<comment type="similarity">
    <text evidence="6">Belongs to the ABC-2 integral membrane protein family.</text>
</comment>
<dbReference type="EMBL" id="JAYMRS010000001">
    <property type="protein sequence ID" value="MFB8766486.1"/>
    <property type="molecule type" value="Genomic_DNA"/>
</dbReference>
<comment type="caution">
    <text evidence="8">The sequence shown here is derived from an EMBL/GenBank/DDBJ whole genome shotgun (WGS) entry which is preliminary data.</text>
</comment>
<evidence type="ECO:0000256" key="4">
    <source>
        <dbReference type="ARBA" id="ARBA00023136"/>
    </source>
</evidence>
<evidence type="ECO:0000256" key="5">
    <source>
        <dbReference type="ARBA" id="ARBA00023251"/>
    </source>
</evidence>
<organism evidence="8 9">
    <name type="scientific">Nocardiopsis alba</name>
    <dbReference type="NCBI Taxonomy" id="53437"/>
    <lineage>
        <taxon>Bacteria</taxon>
        <taxon>Bacillati</taxon>
        <taxon>Actinomycetota</taxon>
        <taxon>Actinomycetes</taxon>
        <taxon>Streptosporangiales</taxon>
        <taxon>Nocardiopsidaceae</taxon>
        <taxon>Nocardiopsis</taxon>
    </lineage>
</organism>
<keyword evidence="6" id="KW-1003">Cell membrane</keyword>
<sequence length="269" mass="27748">MTLTADPLPTIRAVRRGDAFSVTAAATRRSLRAVFRSPALLISPLAQSLFFLLVYSGQLSNVGSAYLGDQTFIAFLLPLILLTGVATGAGAAGTLVLADITSGYLDRLRMAHGTVTPFLTGTVIAVLAAVAVQALFTTGGAMLVGYRPADWGATLGMVAIMLVLGVAVALFSVALAIRTGSSSSTGLVTLTFFGLSFFTGVFAPVEELSGWMRAIATVNPLTSIIDTARQVESGGDLTSGPLAAALLITLIVAGFISCVLALAHARRNR</sequence>
<evidence type="ECO:0000313" key="8">
    <source>
        <dbReference type="EMBL" id="MFB8766486.1"/>
    </source>
</evidence>
<dbReference type="Pfam" id="PF01061">
    <property type="entry name" value="ABC2_membrane"/>
    <property type="match status" value="1"/>
</dbReference>
<feature type="transmembrane region" description="Helical" evidence="6">
    <location>
        <begin position="38"/>
        <end position="55"/>
    </location>
</feature>
<dbReference type="PROSITE" id="PS51012">
    <property type="entry name" value="ABC_TM2"/>
    <property type="match status" value="1"/>
</dbReference>
<dbReference type="InterPro" id="IPR013525">
    <property type="entry name" value="ABC2_TM"/>
</dbReference>
<keyword evidence="4 6" id="KW-0472">Membrane</keyword>
<evidence type="ECO:0000256" key="1">
    <source>
        <dbReference type="ARBA" id="ARBA00004141"/>
    </source>
</evidence>
<accession>A0ABV5DPK3</accession>
<dbReference type="InterPro" id="IPR047817">
    <property type="entry name" value="ABC2_TM_bact-type"/>
</dbReference>
<keyword evidence="3 6" id="KW-1133">Transmembrane helix</keyword>
<feature type="domain" description="ABC transmembrane type-2" evidence="7">
    <location>
        <begin position="35"/>
        <end position="268"/>
    </location>
</feature>
<keyword evidence="6" id="KW-0813">Transport</keyword>
<reference evidence="8 9" key="1">
    <citation type="submission" date="2024-01" db="EMBL/GenBank/DDBJ databases">
        <title>Genome mining of biosynthetic gene clusters to explore secondary metabolites of Streptomyces sp.</title>
        <authorList>
            <person name="Baig A."/>
            <person name="Ajitkumar Shintre N."/>
            <person name="Kumar H."/>
            <person name="Anbarasu A."/>
            <person name="Ramaiah S."/>
        </authorList>
    </citation>
    <scope>NUCLEOTIDE SEQUENCE [LARGE SCALE GENOMIC DNA]</scope>
    <source>
        <strain evidence="8 9">A01</strain>
    </source>
</reference>
<keyword evidence="9" id="KW-1185">Reference proteome</keyword>
<feature type="transmembrane region" description="Helical" evidence="6">
    <location>
        <begin position="156"/>
        <end position="177"/>
    </location>
</feature>
<protein>
    <recommendedName>
        <fullName evidence="6">Transport permease protein</fullName>
    </recommendedName>
</protein>
<feature type="transmembrane region" description="Helical" evidence="6">
    <location>
        <begin position="242"/>
        <end position="263"/>
    </location>
</feature>
<evidence type="ECO:0000256" key="6">
    <source>
        <dbReference type="RuleBase" id="RU361157"/>
    </source>
</evidence>
<dbReference type="PIRSF" id="PIRSF006648">
    <property type="entry name" value="DrrB"/>
    <property type="match status" value="1"/>
</dbReference>
<feature type="transmembrane region" description="Helical" evidence="6">
    <location>
        <begin position="184"/>
        <end position="203"/>
    </location>
</feature>
<keyword evidence="5" id="KW-0046">Antibiotic resistance</keyword>
<name>A0ABV5DPK3_9ACTN</name>
<feature type="transmembrane region" description="Helical" evidence="6">
    <location>
        <begin position="118"/>
        <end position="136"/>
    </location>
</feature>
<dbReference type="InterPro" id="IPR051784">
    <property type="entry name" value="Nod_factor_ABC_transporter"/>
</dbReference>